<gene>
    <name evidence="2" type="ORF">AVDCRST_MAG19-181</name>
</gene>
<evidence type="ECO:0000313" key="2">
    <source>
        <dbReference type="EMBL" id="CAA9544420.1"/>
    </source>
</evidence>
<feature type="compositionally biased region" description="Basic residues" evidence="1">
    <location>
        <begin position="244"/>
        <end position="261"/>
    </location>
</feature>
<feature type="compositionally biased region" description="Basic residues" evidence="1">
    <location>
        <begin position="297"/>
        <end position="330"/>
    </location>
</feature>
<reference evidence="2" key="1">
    <citation type="submission" date="2020-02" db="EMBL/GenBank/DDBJ databases">
        <authorList>
            <person name="Meier V. D."/>
        </authorList>
    </citation>
    <scope>NUCLEOTIDE SEQUENCE</scope>
    <source>
        <strain evidence="2">AVDCRST_MAG19</strain>
    </source>
</reference>
<proteinExistence type="predicted"/>
<feature type="region of interest" description="Disordered" evidence="1">
    <location>
        <begin position="1"/>
        <end position="71"/>
    </location>
</feature>
<feature type="compositionally biased region" description="Basic residues" evidence="1">
    <location>
        <begin position="53"/>
        <end position="64"/>
    </location>
</feature>
<protein>
    <submittedName>
        <fullName evidence="2">Uncharacterized protein</fullName>
    </submittedName>
</protein>
<feature type="compositionally biased region" description="Basic residues" evidence="1">
    <location>
        <begin position="129"/>
        <end position="138"/>
    </location>
</feature>
<name>A0A6J4UA45_9BACT</name>
<feature type="compositionally biased region" description="Low complexity" evidence="1">
    <location>
        <begin position="160"/>
        <end position="179"/>
    </location>
</feature>
<feature type="compositionally biased region" description="Basic residues" evidence="1">
    <location>
        <begin position="7"/>
        <end position="19"/>
    </location>
</feature>
<feature type="compositionally biased region" description="Basic residues" evidence="1">
    <location>
        <begin position="147"/>
        <end position="159"/>
    </location>
</feature>
<feature type="region of interest" description="Disordered" evidence="1">
    <location>
        <begin position="227"/>
        <end position="282"/>
    </location>
</feature>
<accession>A0A6J4UA45</accession>
<feature type="compositionally biased region" description="Basic residues" evidence="1">
    <location>
        <begin position="92"/>
        <end position="107"/>
    </location>
</feature>
<dbReference type="AlphaFoldDB" id="A0A6J4UA45"/>
<dbReference type="EMBL" id="CADCWL010000010">
    <property type="protein sequence ID" value="CAA9544420.1"/>
    <property type="molecule type" value="Genomic_DNA"/>
</dbReference>
<feature type="compositionally biased region" description="Basic and acidic residues" evidence="1">
    <location>
        <begin position="347"/>
        <end position="357"/>
    </location>
</feature>
<sequence length="387" mass="42155">DRPLCARSRHLGPLRRGRALRLSPDRPRSGNAVRPGQAPPLVHDGQPALLGLRGRRDRGRRGRRSDRPALRPFRVALGRAGRDGGRALARRARTLGGGHRCRGARGRVVRDRGPHRGPGRPLRPPPLRPRGRHRRVERRRQFGRDRRPARRRRAGRRRAPVAGRAPARPARAAPAPGRVPGRRDPLARSSDADPGSVDRSSAAPLLARVRGDVPGLRRGVVRGLLGRRLPRDRGRPAGGDGGHGHGRLLRGHGARPLRRRTLGAPAGRPRSPPRGDRGGARGLPALLVGAVARRFPRGAVRRRGRHRQLLPAHHRPGDRARRRYAGPGHCPHRERGRGGGAGGAARRRGDLGHDRHALGNRRGAGAPDRRAGGGDGRPPRGPSRRWL</sequence>
<feature type="non-terminal residue" evidence="2">
    <location>
        <position position="387"/>
    </location>
</feature>
<feature type="region of interest" description="Disordered" evidence="1">
    <location>
        <begin position="297"/>
        <end position="387"/>
    </location>
</feature>
<organism evidence="2">
    <name type="scientific">uncultured Thermomicrobiales bacterium</name>
    <dbReference type="NCBI Taxonomy" id="1645740"/>
    <lineage>
        <taxon>Bacteria</taxon>
        <taxon>Pseudomonadati</taxon>
        <taxon>Thermomicrobiota</taxon>
        <taxon>Thermomicrobia</taxon>
        <taxon>Thermomicrobiales</taxon>
        <taxon>environmental samples</taxon>
    </lineage>
</organism>
<feature type="region of interest" description="Disordered" evidence="1">
    <location>
        <begin position="92"/>
        <end position="203"/>
    </location>
</feature>
<feature type="non-terminal residue" evidence="2">
    <location>
        <position position="1"/>
    </location>
</feature>
<evidence type="ECO:0000256" key="1">
    <source>
        <dbReference type="SAM" id="MobiDB-lite"/>
    </source>
</evidence>